<dbReference type="SUPFAM" id="SSF52172">
    <property type="entry name" value="CheY-like"/>
    <property type="match status" value="1"/>
</dbReference>
<organism evidence="11 12">
    <name type="scientific">Enterococcus faecium</name>
    <name type="common">Streptococcus faecium</name>
    <dbReference type="NCBI Taxonomy" id="1352"/>
    <lineage>
        <taxon>Bacteria</taxon>
        <taxon>Bacillati</taxon>
        <taxon>Bacillota</taxon>
        <taxon>Bacilli</taxon>
        <taxon>Lactobacillales</taxon>
        <taxon>Enterococcaceae</taxon>
        <taxon>Enterococcus</taxon>
    </lineage>
</organism>
<keyword evidence="5" id="KW-0010">Activator</keyword>
<keyword evidence="4 8" id="KW-0238">DNA-binding</keyword>
<dbReference type="InterPro" id="IPR039420">
    <property type="entry name" value="WalR-like"/>
</dbReference>
<dbReference type="SMART" id="SM00862">
    <property type="entry name" value="Trans_reg_C"/>
    <property type="match status" value="1"/>
</dbReference>
<dbReference type="InterPro" id="IPR036388">
    <property type="entry name" value="WH-like_DNA-bd_sf"/>
</dbReference>
<keyword evidence="6" id="KW-0804">Transcription</keyword>
<dbReference type="PROSITE" id="PS50110">
    <property type="entry name" value="RESPONSE_REGULATORY"/>
    <property type="match status" value="1"/>
</dbReference>
<dbReference type="AlphaFoldDB" id="A0A132P638"/>
<dbReference type="EMBL" id="LRHK01000001">
    <property type="protein sequence ID" value="KWX17737.1"/>
    <property type="molecule type" value="Genomic_DNA"/>
</dbReference>
<evidence type="ECO:0000256" key="3">
    <source>
        <dbReference type="ARBA" id="ARBA00023015"/>
    </source>
</evidence>
<evidence type="ECO:0000256" key="8">
    <source>
        <dbReference type="PROSITE-ProRule" id="PRU01091"/>
    </source>
</evidence>
<accession>A0A132P638</accession>
<evidence type="ECO:0000256" key="1">
    <source>
        <dbReference type="ARBA" id="ARBA00022553"/>
    </source>
</evidence>
<dbReference type="Proteomes" id="UP000070452">
    <property type="component" value="Unassembled WGS sequence"/>
</dbReference>
<dbReference type="FunFam" id="1.10.10.10:FF:000018">
    <property type="entry name" value="DNA-binding response regulator ResD"/>
    <property type="match status" value="1"/>
</dbReference>
<dbReference type="Pfam" id="PF00486">
    <property type="entry name" value="Trans_reg_C"/>
    <property type="match status" value="1"/>
</dbReference>
<evidence type="ECO:0000256" key="7">
    <source>
        <dbReference type="PROSITE-ProRule" id="PRU00169"/>
    </source>
</evidence>
<dbReference type="InterPro" id="IPR001789">
    <property type="entry name" value="Sig_transdc_resp-reg_receiver"/>
</dbReference>
<feature type="domain" description="Response regulatory" evidence="9">
    <location>
        <begin position="6"/>
        <end position="118"/>
    </location>
</feature>
<protein>
    <submittedName>
        <fullName evidence="11">XRE family transcriptional regulator</fullName>
    </submittedName>
</protein>
<dbReference type="PANTHER" id="PTHR48111:SF2">
    <property type="entry name" value="RESPONSE REGULATOR SAER"/>
    <property type="match status" value="1"/>
</dbReference>
<keyword evidence="1 7" id="KW-0597">Phosphoprotein</keyword>
<dbReference type="GO" id="GO:0032993">
    <property type="term" value="C:protein-DNA complex"/>
    <property type="evidence" value="ECO:0007669"/>
    <property type="project" value="TreeGrafter"/>
</dbReference>
<evidence type="ECO:0000259" key="10">
    <source>
        <dbReference type="PROSITE" id="PS51755"/>
    </source>
</evidence>
<reference evidence="11 12" key="1">
    <citation type="submission" date="2016-01" db="EMBL/GenBank/DDBJ databases">
        <title>Molecular Mechanisms for transfer of large genomic segments between Enterococcus faecium strains.</title>
        <authorList>
            <person name="Garcia-Solache M.A."/>
            <person name="Lebreton F."/>
            <person name="Mclaughlin R.E."/>
            <person name="Whiteaker J.D."/>
            <person name="Gilmore M.S."/>
            <person name="Rice L.B."/>
        </authorList>
    </citation>
    <scope>NUCLEOTIDE SEQUENCE [LARGE SCALE GENOMIC DNA]</scope>
    <source>
        <strain evidence="11 12">D344RRF x C68</strain>
    </source>
</reference>
<dbReference type="GO" id="GO:0000156">
    <property type="term" value="F:phosphorelay response regulator activity"/>
    <property type="evidence" value="ECO:0007669"/>
    <property type="project" value="TreeGrafter"/>
</dbReference>
<gene>
    <name evidence="11" type="ORF">AWT83_04195</name>
</gene>
<dbReference type="RefSeq" id="WP_002319654.1">
    <property type="nucleotide sequence ID" value="NZ_CABGIP010000014.1"/>
</dbReference>
<feature type="modified residue" description="4-aspartylphosphate" evidence="7">
    <location>
        <position position="54"/>
    </location>
</feature>
<proteinExistence type="predicted"/>
<dbReference type="GO" id="GO:0006355">
    <property type="term" value="P:regulation of DNA-templated transcription"/>
    <property type="evidence" value="ECO:0007669"/>
    <property type="project" value="InterPro"/>
</dbReference>
<dbReference type="Gene3D" id="3.40.50.2300">
    <property type="match status" value="1"/>
</dbReference>
<dbReference type="Gene3D" id="6.10.250.690">
    <property type="match status" value="1"/>
</dbReference>
<feature type="domain" description="OmpR/PhoB-type" evidence="10">
    <location>
        <begin position="130"/>
        <end position="226"/>
    </location>
</feature>
<dbReference type="GO" id="GO:0000976">
    <property type="term" value="F:transcription cis-regulatory region binding"/>
    <property type="evidence" value="ECO:0007669"/>
    <property type="project" value="TreeGrafter"/>
</dbReference>
<evidence type="ECO:0000256" key="6">
    <source>
        <dbReference type="ARBA" id="ARBA00023163"/>
    </source>
</evidence>
<dbReference type="Pfam" id="PF00072">
    <property type="entry name" value="Response_reg"/>
    <property type="match status" value="1"/>
</dbReference>
<evidence type="ECO:0000256" key="2">
    <source>
        <dbReference type="ARBA" id="ARBA00023012"/>
    </source>
</evidence>
<dbReference type="PATRIC" id="fig|1352.805.peg.833"/>
<dbReference type="SMART" id="SM00448">
    <property type="entry name" value="REC"/>
    <property type="match status" value="1"/>
</dbReference>
<keyword evidence="2" id="KW-0902">Two-component regulatory system</keyword>
<dbReference type="Gene3D" id="1.10.10.10">
    <property type="entry name" value="Winged helix-like DNA-binding domain superfamily/Winged helix DNA-binding domain"/>
    <property type="match status" value="1"/>
</dbReference>
<evidence type="ECO:0000313" key="11">
    <source>
        <dbReference type="EMBL" id="KWX17737.1"/>
    </source>
</evidence>
<dbReference type="InterPro" id="IPR001867">
    <property type="entry name" value="OmpR/PhoB-type_DNA-bd"/>
</dbReference>
<evidence type="ECO:0000256" key="5">
    <source>
        <dbReference type="ARBA" id="ARBA00023159"/>
    </source>
</evidence>
<evidence type="ECO:0000259" key="9">
    <source>
        <dbReference type="PROSITE" id="PS50110"/>
    </source>
</evidence>
<keyword evidence="3" id="KW-0805">Transcription regulation</keyword>
<dbReference type="PROSITE" id="PS51755">
    <property type="entry name" value="OMPR_PHOB"/>
    <property type="match status" value="1"/>
</dbReference>
<feature type="DNA-binding region" description="OmpR/PhoB-type" evidence="8">
    <location>
        <begin position="130"/>
        <end position="226"/>
    </location>
</feature>
<dbReference type="CDD" id="cd00383">
    <property type="entry name" value="trans_reg_C"/>
    <property type="match status" value="1"/>
</dbReference>
<dbReference type="PANTHER" id="PTHR48111">
    <property type="entry name" value="REGULATOR OF RPOS"/>
    <property type="match status" value="1"/>
</dbReference>
<dbReference type="InterPro" id="IPR011006">
    <property type="entry name" value="CheY-like_superfamily"/>
</dbReference>
<evidence type="ECO:0000313" key="12">
    <source>
        <dbReference type="Proteomes" id="UP000070452"/>
    </source>
</evidence>
<evidence type="ECO:0000256" key="4">
    <source>
        <dbReference type="ARBA" id="ARBA00023125"/>
    </source>
</evidence>
<comment type="caution">
    <text evidence="11">The sequence shown here is derived from an EMBL/GenBank/DDBJ whole genome shotgun (WGS) entry which is preliminary data.</text>
</comment>
<dbReference type="GO" id="GO:0005829">
    <property type="term" value="C:cytosol"/>
    <property type="evidence" value="ECO:0007669"/>
    <property type="project" value="TreeGrafter"/>
</dbReference>
<sequence length="226" mass="25797">MVLLETILIIEDDEAVHSLLEEVLEQRYKLLDAYSGTEGKLLLSTYPVDLILLDLMLPGLSGEALLAEIRQTSNVPIIVLSAKSDQRDKVSLLAAGADDYVTKPFDIEELLLRIGIQLRHQTSVQVKDLSQRIYYKEILMDKESRDVNVNGVTVHLTGREFDLLKLFLEHPKKVFSRANLYETVWQEPYFDSEKTVNMHISNLRGKLAKAHAVYIHTVWGVGFRFD</sequence>
<name>A0A132P638_ENTFC</name>